<protein>
    <submittedName>
        <fullName evidence="2">Uncharacterized protein</fullName>
    </submittedName>
</protein>
<dbReference type="AlphaFoldDB" id="A0A6C0BD64"/>
<proteinExistence type="predicted"/>
<feature type="region of interest" description="Disordered" evidence="1">
    <location>
        <begin position="361"/>
        <end position="383"/>
    </location>
</feature>
<organism evidence="2">
    <name type="scientific">viral metagenome</name>
    <dbReference type="NCBI Taxonomy" id="1070528"/>
    <lineage>
        <taxon>unclassified sequences</taxon>
        <taxon>metagenomes</taxon>
        <taxon>organismal metagenomes</taxon>
    </lineage>
</organism>
<evidence type="ECO:0000313" key="2">
    <source>
        <dbReference type="EMBL" id="QHS89744.1"/>
    </source>
</evidence>
<name>A0A6C0BD64_9ZZZZ</name>
<evidence type="ECO:0000256" key="1">
    <source>
        <dbReference type="SAM" id="MobiDB-lite"/>
    </source>
</evidence>
<feature type="compositionally biased region" description="Basic and acidic residues" evidence="1">
    <location>
        <begin position="168"/>
        <end position="177"/>
    </location>
</feature>
<dbReference type="EMBL" id="MN739118">
    <property type="protein sequence ID" value="QHS89744.1"/>
    <property type="molecule type" value="Genomic_DNA"/>
</dbReference>
<sequence length="440" mass="51364">MSNLSPQDLIDQVITGNINLDELEPEEIIKMRQMLNPYAKGIKLDNPGEKYYAYSLINLREDYMESFLMTSLIGYLFKRNDEWGVPDGELVEPADDFDSDKITTDFINENLVRGKVVLKREDRDAVSGAATEIEESATNRFKRMVVREFLIDAFKYNPDRHVRSAYKRNKEDTERLKVNPNKKPPPYVRDSTSDHDATREVPPKTKPEERALQEYNRVVSKVPPVDLFYNFRNYKSHNYEALRIATRDLYCLKPEFDYTLIIYDQFDNSKDCTDFMRKHEKDMVVGMKSILRNSWTFQTDVMKNREAIKYSGATSILQEMLDNAESSQKLAQDMLNKRRDIKKKKNREECGEDDDIIKKYNKDKQRERKKAGIKEAKSDMERASRKIGEKFISRNDLPNPALDDDENADVIEVPVWNNTGKTLEPSSFYTKSETPDLPDM</sequence>
<feature type="region of interest" description="Disordered" evidence="1">
    <location>
        <begin position="419"/>
        <end position="440"/>
    </location>
</feature>
<feature type="compositionally biased region" description="Basic and acidic residues" evidence="1">
    <location>
        <begin position="191"/>
        <end position="207"/>
    </location>
</feature>
<reference evidence="2" key="1">
    <citation type="journal article" date="2020" name="Nature">
        <title>Giant virus diversity and host interactions through global metagenomics.</title>
        <authorList>
            <person name="Schulz F."/>
            <person name="Roux S."/>
            <person name="Paez-Espino D."/>
            <person name="Jungbluth S."/>
            <person name="Walsh D.A."/>
            <person name="Denef V.J."/>
            <person name="McMahon K.D."/>
            <person name="Konstantinidis K.T."/>
            <person name="Eloe-Fadrosh E.A."/>
            <person name="Kyrpides N.C."/>
            <person name="Woyke T."/>
        </authorList>
    </citation>
    <scope>NUCLEOTIDE SEQUENCE</scope>
    <source>
        <strain evidence="2">GVMAG-M-3300010160-26</strain>
    </source>
</reference>
<feature type="compositionally biased region" description="Polar residues" evidence="1">
    <location>
        <begin position="419"/>
        <end position="432"/>
    </location>
</feature>
<accession>A0A6C0BD64</accession>
<feature type="region of interest" description="Disordered" evidence="1">
    <location>
        <begin position="168"/>
        <end position="207"/>
    </location>
</feature>